<comment type="caution">
    <text evidence="1">The sequence shown here is derived from an EMBL/GenBank/DDBJ whole genome shotgun (WGS) entry which is preliminary data.</text>
</comment>
<organism evidence="1 2">
    <name type="scientific">Deminuibacter soli</name>
    <dbReference type="NCBI Taxonomy" id="2291815"/>
    <lineage>
        <taxon>Bacteria</taxon>
        <taxon>Pseudomonadati</taxon>
        <taxon>Bacteroidota</taxon>
        <taxon>Chitinophagia</taxon>
        <taxon>Chitinophagales</taxon>
        <taxon>Chitinophagaceae</taxon>
        <taxon>Deminuibacter</taxon>
    </lineage>
</organism>
<dbReference type="Proteomes" id="UP000261284">
    <property type="component" value="Unassembled WGS sequence"/>
</dbReference>
<dbReference type="EMBL" id="QTJU01000001">
    <property type="protein sequence ID" value="RFM29767.1"/>
    <property type="molecule type" value="Genomic_DNA"/>
</dbReference>
<evidence type="ECO:0000313" key="1">
    <source>
        <dbReference type="EMBL" id="RFM29767.1"/>
    </source>
</evidence>
<reference evidence="1 2" key="1">
    <citation type="submission" date="2018-08" db="EMBL/GenBank/DDBJ databases">
        <title>Chitinophagaceae sp. K23C18032701, a novel bacterium isolated from forest soil.</title>
        <authorList>
            <person name="Wang C."/>
        </authorList>
    </citation>
    <scope>NUCLEOTIDE SEQUENCE [LARGE SCALE GENOMIC DNA]</scope>
    <source>
        <strain evidence="1 2">K23C18032701</strain>
    </source>
</reference>
<name>A0A3E1NPD7_9BACT</name>
<dbReference type="AlphaFoldDB" id="A0A3E1NPD7"/>
<keyword evidence="2" id="KW-1185">Reference proteome</keyword>
<protein>
    <submittedName>
        <fullName evidence="1">Uncharacterized protein</fullName>
    </submittedName>
</protein>
<sequence>MITHDTYQRWYNDLTRTQASLSSQVDRLSRQEEDIYRVLMKNVDRLTDLKSIYEGATIMQKHTLINQGFDSNHTIKTVVIEPRPH</sequence>
<accession>A0A3E1NPD7</accession>
<evidence type="ECO:0000313" key="2">
    <source>
        <dbReference type="Proteomes" id="UP000261284"/>
    </source>
</evidence>
<proteinExistence type="predicted"/>
<gene>
    <name evidence="1" type="ORF">DXN05_01965</name>
</gene>